<protein>
    <submittedName>
        <fullName evidence="1">Uncharacterized protein</fullName>
    </submittedName>
</protein>
<dbReference type="EMBL" id="BART01037751">
    <property type="protein sequence ID" value="GAH10679.1"/>
    <property type="molecule type" value="Genomic_DNA"/>
</dbReference>
<name>X1E0H7_9ZZZZ</name>
<organism evidence="1">
    <name type="scientific">marine sediment metagenome</name>
    <dbReference type="NCBI Taxonomy" id="412755"/>
    <lineage>
        <taxon>unclassified sequences</taxon>
        <taxon>metagenomes</taxon>
        <taxon>ecological metagenomes</taxon>
    </lineage>
</organism>
<reference evidence="1" key="1">
    <citation type="journal article" date="2014" name="Front. Microbiol.">
        <title>High frequency of phylogenetically diverse reductive dehalogenase-homologous genes in deep subseafloor sedimentary metagenomes.</title>
        <authorList>
            <person name="Kawai M."/>
            <person name="Futagami T."/>
            <person name="Toyoda A."/>
            <person name="Takaki Y."/>
            <person name="Nishi S."/>
            <person name="Hori S."/>
            <person name="Arai W."/>
            <person name="Tsubouchi T."/>
            <person name="Morono Y."/>
            <person name="Uchiyama I."/>
            <person name="Ito T."/>
            <person name="Fujiyama A."/>
            <person name="Inagaki F."/>
            <person name="Takami H."/>
        </authorList>
    </citation>
    <scope>NUCLEOTIDE SEQUENCE</scope>
    <source>
        <strain evidence="1">Expedition CK06-06</strain>
    </source>
</reference>
<feature type="non-terminal residue" evidence="1">
    <location>
        <position position="1"/>
    </location>
</feature>
<gene>
    <name evidence="1" type="ORF">S01H4_63000</name>
</gene>
<dbReference type="AlphaFoldDB" id="X1E0H7"/>
<evidence type="ECO:0000313" key="1">
    <source>
        <dbReference type="EMBL" id="GAH10679.1"/>
    </source>
</evidence>
<comment type="caution">
    <text evidence="1">The sequence shown here is derived from an EMBL/GenBank/DDBJ whole genome shotgun (WGS) entry which is preliminary data.</text>
</comment>
<proteinExistence type="predicted"/>
<accession>X1E0H7</accession>
<sequence>LFFRRDNSNESHIIKGAFTHGSGWAITKGAKLNKLRRFMNDFEAHIYGYAHMHDLIRDEKPYMTLTPQAFGQSKIKAVESVGSVTGSWFRTYTQGIIASYGEQKAYPPTVIGCPDP</sequence>